<sequence>MLVLVSDSDRRIQGGDEVYSKKSYMVYLVKSPQSGKPYDEWLCGGVLVTTLFILTSQICVNDVEYMYAIAGYAKYVPDSEIETDQCTKEKKKKVIYFCFPESTQIKNISGTKYERIDIALAKVESAYNLSDDTFKVLCSYIPTVIPINYEKRFQEPGIDAIVLGWGHKGYYRMPFDKKNHNQKMLQYAPVKITKNNICKRHYARYPLLNQTIDKFMICTMEDGGLNEEGDIIMSLPSSPIVECEVLRLSLRDNVRCNQFRAQNRAVLRSNQMSPDPEVEIKNRTLNQTSRSRRPLSGFCQNDHGGPLVTWVGSKEVLIGIASLFRVADDSKCIGPYLYTSTQRNSIFIDCIVTRYSDVPHNKSRRSICNSPPKKRGFRIVEKYISWTSEMKVISSSALPDTRPTKRYFVRGHEPLAVQNVGDKLNNDTKKTTRISKAFEELIKLEIFWKKYNSNNLTTTINGSPRLGVIKKKVIKLTTL</sequence>
<evidence type="ECO:0000313" key="3">
    <source>
        <dbReference type="Proteomes" id="UP001231518"/>
    </source>
</evidence>
<dbReference type="AlphaFoldDB" id="A0AAD8DQ05"/>
<comment type="caution">
    <text evidence="2">The sequence shown here is derived from an EMBL/GenBank/DDBJ whole genome shotgun (WGS) entry which is preliminary data.</text>
</comment>
<proteinExistence type="predicted"/>
<keyword evidence="3" id="KW-1185">Reference proteome</keyword>
<dbReference type="PANTHER" id="PTHR24260:SF136">
    <property type="entry name" value="GH08193P-RELATED"/>
    <property type="match status" value="1"/>
</dbReference>
<name>A0AAD8DQ05_MYTSE</name>
<dbReference type="InterPro" id="IPR051333">
    <property type="entry name" value="CLIP_Serine_Protease"/>
</dbReference>
<dbReference type="PROSITE" id="PS50240">
    <property type="entry name" value="TRYPSIN_DOM"/>
    <property type="match status" value="1"/>
</dbReference>
<dbReference type="InterPro" id="IPR001254">
    <property type="entry name" value="Trypsin_dom"/>
</dbReference>
<feature type="domain" description="Peptidase S1" evidence="1">
    <location>
        <begin position="12"/>
        <end position="392"/>
    </location>
</feature>
<evidence type="ECO:0000259" key="1">
    <source>
        <dbReference type="PROSITE" id="PS50240"/>
    </source>
</evidence>
<dbReference type="InterPro" id="IPR009003">
    <property type="entry name" value="Peptidase_S1_PA"/>
</dbReference>
<protein>
    <recommendedName>
        <fullName evidence="1">Peptidase S1 domain-containing protein</fullName>
    </recommendedName>
</protein>
<dbReference type="InterPro" id="IPR043504">
    <property type="entry name" value="Peptidase_S1_PA_chymotrypsin"/>
</dbReference>
<dbReference type="Proteomes" id="UP001231518">
    <property type="component" value="Chromosome 24"/>
</dbReference>
<accession>A0AAD8DQ05</accession>
<dbReference type="GO" id="GO:0006508">
    <property type="term" value="P:proteolysis"/>
    <property type="evidence" value="ECO:0007669"/>
    <property type="project" value="InterPro"/>
</dbReference>
<evidence type="ECO:0000313" key="2">
    <source>
        <dbReference type="EMBL" id="KAJ8715576.1"/>
    </source>
</evidence>
<dbReference type="Pfam" id="PF00089">
    <property type="entry name" value="Trypsin"/>
    <property type="match status" value="1"/>
</dbReference>
<dbReference type="Gene3D" id="2.40.10.10">
    <property type="entry name" value="Trypsin-like serine proteases"/>
    <property type="match status" value="2"/>
</dbReference>
<dbReference type="SMART" id="SM00020">
    <property type="entry name" value="Tryp_SPc"/>
    <property type="match status" value="1"/>
</dbReference>
<dbReference type="PANTHER" id="PTHR24260">
    <property type="match status" value="1"/>
</dbReference>
<dbReference type="EMBL" id="JARGEI010000018">
    <property type="protein sequence ID" value="KAJ8715576.1"/>
    <property type="molecule type" value="Genomic_DNA"/>
</dbReference>
<reference evidence="2" key="1">
    <citation type="submission" date="2023-03" db="EMBL/GenBank/DDBJ databases">
        <title>Chromosome-level genomes of two armyworms, Mythimna separata and Mythimna loreyi, provide insights into the biosynthesis and reception of sex pheromones.</title>
        <authorList>
            <person name="Zhao H."/>
        </authorList>
    </citation>
    <scope>NUCLEOTIDE SEQUENCE</scope>
    <source>
        <strain evidence="2">BeijingLab</strain>
        <tissue evidence="2">Pupa</tissue>
    </source>
</reference>
<organism evidence="2 3">
    <name type="scientific">Mythimna separata</name>
    <name type="common">Oriental armyworm</name>
    <name type="synonym">Pseudaletia separata</name>
    <dbReference type="NCBI Taxonomy" id="271217"/>
    <lineage>
        <taxon>Eukaryota</taxon>
        <taxon>Metazoa</taxon>
        <taxon>Ecdysozoa</taxon>
        <taxon>Arthropoda</taxon>
        <taxon>Hexapoda</taxon>
        <taxon>Insecta</taxon>
        <taxon>Pterygota</taxon>
        <taxon>Neoptera</taxon>
        <taxon>Endopterygota</taxon>
        <taxon>Lepidoptera</taxon>
        <taxon>Glossata</taxon>
        <taxon>Ditrysia</taxon>
        <taxon>Noctuoidea</taxon>
        <taxon>Noctuidae</taxon>
        <taxon>Noctuinae</taxon>
        <taxon>Hadenini</taxon>
        <taxon>Mythimna</taxon>
    </lineage>
</organism>
<gene>
    <name evidence="2" type="ORF">PYW07_010058</name>
</gene>
<dbReference type="GO" id="GO:0004252">
    <property type="term" value="F:serine-type endopeptidase activity"/>
    <property type="evidence" value="ECO:0007669"/>
    <property type="project" value="InterPro"/>
</dbReference>
<dbReference type="SUPFAM" id="SSF50494">
    <property type="entry name" value="Trypsin-like serine proteases"/>
    <property type="match status" value="1"/>
</dbReference>